<organism evidence="2 3">
    <name type="scientific">Paenibacillus phoenicis</name>
    <dbReference type="NCBI Taxonomy" id="554117"/>
    <lineage>
        <taxon>Bacteria</taxon>
        <taxon>Bacillati</taxon>
        <taxon>Bacillota</taxon>
        <taxon>Bacilli</taxon>
        <taxon>Bacillales</taxon>
        <taxon>Paenibacillaceae</taxon>
        <taxon>Paenibacillus</taxon>
    </lineage>
</organism>
<protein>
    <submittedName>
        <fullName evidence="2">Uncharacterized protein</fullName>
    </submittedName>
</protein>
<feature type="region of interest" description="Disordered" evidence="1">
    <location>
        <begin position="1"/>
        <end position="21"/>
    </location>
</feature>
<dbReference type="RefSeq" id="WP_232282342.1">
    <property type="nucleotide sequence ID" value="NZ_CBCSKM010000011.1"/>
</dbReference>
<evidence type="ECO:0000313" key="3">
    <source>
        <dbReference type="Proteomes" id="UP001292216"/>
    </source>
</evidence>
<sequence length="271" mass="29958">MTKQDHNGEGQLSSTPVLPAEVDPDQLKGIFGFADETGSRIIVAGEEEGQQEQLAQITHAIGENGVVLPVTYDTWQRGDGAGSGRDTSYNFAHLSGDIFTVTEGTAQPNATYYLFQPQDIPLDSLLNVVTDGRSVMDEPLREKLESEKDRTIRQLWSLVEVGSDAKLYLALFQPDGKNQLFSFVLVRDHGVVVLDYPAVAEDTNSVWRVDDQGEVTPEMFSFLFAAQTTGKGILIGLEWYGAEGINVLFLHGEKDRLIELETRYGRYTAPL</sequence>
<name>A0ABU5PI70_9BACL</name>
<gene>
    <name evidence="2" type="ORF">U9M73_06465</name>
</gene>
<evidence type="ECO:0000256" key="1">
    <source>
        <dbReference type="SAM" id="MobiDB-lite"/>
    </source>
</evidence>
<evidence type="ECO:0000313" key="2">
    <source>
        <dbReference type="EMBL" id="MEA3569640.1"/>
    </source>
</evidence>
<keyword evidence="3" id="KW-1185">Reference proteome</keyword>
<reference evidence="2 3" key="1">
    <citation type="submission" date="2023-12" db="EMBL/GenBank/DDBJ databases">
        <title>Whole genome sequencing of Paenibacillus phoenicis isolated from the Phoenix Mars Lander spacecraft assembly facility.</title>
        <authorList>
            <person name="Garcia A."/>
            <person name="Venkateswaran K."/>
        </authorList>
    </citation>
    <scope>NUCLEOTIDE SEQUENCE [LARGE SCALE GENOMIC DNA]</scope>
    <source>
        <strain evidence="2 3">3PO2SA</strain>
    </source>
</reference>
<comment type="caution">
    <text evidence="2">The sequence shown here is derived from an EMBL/GenBank/DDBJ whole genome shotgun (WGS) entry which is preliminary data.</text>
</comment>
<accession>A0ABU5PI70</accession>
<dbReference type="EMBL" id="JAYERP010000001">
    <property type="protein sequence ID" value="MEA3569640.1"/>
    <property type="molecule type" value="Genomic_DNA"/>
</dbReference>
<dbReference type="Proteomes" id="UP001292216">
    <property type="component" value="Unassembled WGS sequence"/>
</dbReference>
<proteinExistence type="predicted"/>